<dbReference type="Proteomes" id="UP000579281">
    <property type="component" value="Unassembled WGS sequence"/>
</dbReference>
<keyword evidence="2" id="KW-1185">Reference proteome</keyword>
<dbReference type="AlphaFoldDB" id="A0A841KMU4"/>
<accession>A0A841KMU4</accession>
<dbReference type="Pfam" id="PF08902">
    <property type="entry name" value="DUF1848"/>
    <property type="match status" value="1"/>
</dbReference>
<dbReference type="EMBL" id="JACHEN010000003">
    <property type="protein sequence ID" value="MBB6214756.1"/>
    <property type="molecule type" value="Genomic_DNA"/>
</dbReference>
<dbReference type="InterPro" id="IPR014998">
    <property type="entry name" value="DUF1848"/>
</dbReference>
<reference evidence="1 2" key="1">
    <citation type="submission" date="2020-08" db="EMBL/GenBank/DDBJ databases">
        <title>Genomic Encyclopedia of Type Strains, Phase IV (KMG-IV): sequencing the most valuable type-strain genomes for metagenomic binning, comparative biology and taxonomic classification.</title>
        <authorList>
            <person name="Goeker M."/>
        </authorList>
    </citation>
    <scope>NUCLEOTIDE SEQUENCE [LARGE SCALE GENOMIC DNA]</scope>
    <source>
        <strain evidence="1 2">DSM 103526</strain>
    </source>
</reference>
<protein>
    <recommendedName>
        <fullName evidence="3">DUF1848 domain-containing protein</fullName>
    </recommendedName>
</protein>
<proteinExistence type="predicted"/>
<comment type="caution">
    <text evidence="1">The sequence shown here is derived from an EMBL/GenBank/DDBJ whole genome shotgun (WGS) entry which is preliminary data.</text>
</comment>
<evidence type="ECO:0008006" key="3">
    <source>
        <dbReference type="Google" id="ProtNLM"/>
    </source>
</evidence>
<dbReference type="RefSeq" id="WP_184308421.1">
    <property type="nucleotide sequence ID" value="NZ_JACHEN010000003.1"/>
</dbReference>
<name>A0A841KMU4_9FIRM</name>
<gene>
    <name evidence="1" type="ORF">HNQ80_000839</name>
</gene>
<evidence type="ECO:0000313" key="1">
    <source>
        <dbReference type="EMBL" id="MBB6214756.1"/>
    </source>
</evidence>
<sequence>MILSVSRRTDIPAFYSDWFFNRLREGYVLVKNPMNTKQISKVILNPETIDCIVFWTKDPTPMIHRLDEIKDYPYYFQFTLNSYDLSLELNVPKKKHLIDAFIALSNKIGKERVIWRYDPILLTDSFDKEYHFKWFEYLASRLSDYTNKCVISFLDLYRKTKRNLKAIPLLSIQLEDMNDIASNISKIAASYNLAIESCSEEIDLQRFNIKHGKCIDPKLISDILKIKIDVDKDPNQRLECGCVKSIDIGEYNTCNHECLYCYANFSKGTVQKNVALHDSNSPLLIDNLNGDERIYEREMIFYKKSQISLFDY</sequence>
<evidence type="ECO:0000313" key="2">
    <source>
        <dbReference type="Proteomes" id="UP000579281"/>
    </source>
</evidence>
<organism evidence="1 2">
    <name type="scientific">Anaerosolibacter carboniphilus</name>
    <dbReference type="NCBI Taxonomy" id="1417629"/>
    <lineage>
        <taxon>Bacteria</taxon>
        <taxon>Bacillati</taxon>
        <taxon>Bacillota</taxon>
        <taxon>Clostridia</taxon>
        <taxon>Peptostreptococcales</taxon>
        <taxon>Thermotaleaceae</taxon>
        <taxon>Anaerosolibacter</taxon>
    </lineage>
</organism>